<dbReference type="InterPro" id="IPR002931">
    <property type="entry name" value="Transglutaminase-like"/>
</dbReference>
<sequence length="297" mass="32938">MKYRVTHTTRYLYRDTVNQCHSVAHLLPRDTPYQQCSRAEVLLNPLPVLAADRRDYFGNRSYHFSVQEPHEVLEITAVSEVDVSEGRSSLALDFGPTCAEVLAQLEDASVESNLLVREFQLDSPLVACGPELAEYAADSFASDRPFLSGVRDLTHRIFTDFAYDPHYTDVATPLTEVIQHRRGVCQDFAHFAIGCLRTLGFPARYVSGYLETLPPPGETKLQGADASHAWFSVYSPAEGWCDFDPTNNLLAADQHITTAWGRDYADVTPLKGTIQGGGDSHGLEVEVDVTRLEGMPA</sequence>
<evidence type="ECO:0000259" key="1">
    <source>
        <dbReference type="SMART" id="SM00460"/>
    </source>
</evidence>
<dbReference type="SUPFAM" id="SSF54001">
    <property type="entry name" value="Cysteine proteinases"/>
    <property type="match status" value="1"/>
</dbReference>
<dbReference type="InterPro" id="IPR038765">
    <property type="entry name" value="Papain-like_cys_pep_sf"/>
</dbReference>
<proteinExistence type="predicted"/>
<dbReference type="PANTHER" id="PTHR33490">
    <property type="entry name" value="BLR5614 PROTEIN-RELATED"/>
    <property type="match status" value="1"/>
</dbReference>
<dbReference type="Gene3D" id="3.10.620.30">
    <property type="match status" value="1"/>
</dbReference>
<name>A0A5C8ZKW2_9GAMM</name>
<dbReference type="Pfam" id="PF01841">
    <property type="entry name" value="Transglut_core"/>
    <property type="match status" value="1"/>
</dbReference>
<dbReference type="SMART" id="SM00460">
    <property type="entry name" value="TGc"/>
    <property type="match status" value="1"/>
</dbReference>
<comment type="caution">
    <text evidence="2">The sequence shown here is derived from an EMBL/GenBank/DDBJ whole genome shotgun (WGS) entry which is preliminary data.</text>
</comment>
<dbReference type="InterPro" id="IPR013589">
    <property type="entry name" value="Bac_transglu_N"/>
</dbReference>
<feature type="domain" description="Transglutaminase-like" evidence="1">
    <location>
        <begin position="177"/>
        <end position="247"/>
    </location>
</feature>
<dbReference type="EMBL" id="VRZA01000011">
    <property type="protein sequence ID" value="TXS89226.1"/>
    <property type="molecule type" value="Genomic_DNA"/>
</dbReference>
<protein>
    <submittedName>
        <fullName evidence="2">Transglutaminase family protein</fullName>
    </submittedName>
</protein>
<accession>A0A5C8ZKW2</accession>
<dbReference type="RefSeq" id="WP_148070268.1">
    <property type="nucleotide sequence ID" value="NZ_VRZA01000011.1"/>
</dbReference>
<dbReference type="Pfam" id="PF08379">
    <property type="entry name" value="Bact_transglu_N"/>
    <property type="match status" value="1"/>
</dbReference>
<dbReference type="Proteomes" id="UP000321039">
    <property type="component" value="Unassembled WGS sequence"/>
</dbReference>
<keyword evidence="3" id="KW-1185">Reference proteome</keyword>
<dbReference type="PANTHER" id="PTHR33490:SF7">
    <property type="entry name" value="BLR2979 PROTEIN"/>
    <property type="match status" value="1"/>
</dbReference>
<evidence type="ECO:0000313" key="3">
    <source>
        <dbReference type="Proteomes" id="UP000321039"/>
    </source>
</evidence>
<organism evidence="2 3">
    <name type="scientific">Parahaliea maris</name>
    <dbReference type="NCBI Taxonomy" id="2716870"/>
    <lineage>
        <taxon>Bacteria</taxon>
        <taxon>Pseudomonadati</taxon>
        <taxon>Pseudomonadota</taxon>
        <taxon>Gammaproteobacteria</taxon>
        <taxon>Cellvibrionales</taxon>
        <taxon>Halieaceae</taxon>
        <taxon>Parahaliea</taxon>
    </lineage>
</organism>
<gene>
    <name evidence="2" type="ORF">FV139_19995</name>
</gene>
<dbReference type="AlphaFoldDB" id="A0A5C8ZKW2"/>
<reference evidence="2 3" key="1">
    <citation type="submission" date="2019-08" db="EMBL/GenBank/DDBJ databases">
        <title>Parahaliea maris sp. nov., isolated from the surface seawater.</title>
        <authorList>
            <person name="Liu Y."/>
        </authorList>
    </citation>
    <scope>NUCLEOTIDE SEQUENCE [LARGE SCALE GENOMIC DNA]</scope>
    <source>
        <strain evidence="2 3">HSLHS9</strain>
    </source>
</reference>
<evidence type="ECO:0000313" key="2">
    <source>
        <dbReference type="EMBL" id="TXS89226.1"/>
    </source>
</evidence>